<dbReference type="Pfam" id="PF13279">
    <property type="entry name" value="4HBT_2"/>
    <property type="match status" value="1"/>
</dbReference>
<dbReference type="Proteomes" id="UP001610563">
    <property type="component" value="Unassembled WGS sequence"/>
</dbReference>
<dbReference type="PANTHER" id="PTHR12475:SF4">
    <property type="entry name" value="PROTEIN THEM6"/>
    <property type="match status" value="1"/>
</dbReference>
<gene>
    <name evidence="2" type="ORF">BJX66DRAFT_332296</name>
</gene>
<evidence type="ECO:0008006" key="4">
    <source>
        <dbReference type="Google" id="ProtNLM"/>
    </source>
</evidence>
<name>A0ABR4GM70_9EURO</name>
<evidence type="ECO:0000256" key="1">
    <source>
        <dbReference type="ARBA" id="ARBA00038476"/>
    </source>
</evidence>
<dbReference type="InterPro" id="IPR051490">
    <property type="entry name" value="THEM6_lcsJ_thioesterase"/>
</dbReference>
<protein>
    <recommendedName>
        <fullName evidence="4">Capsule polysaccharide biosynthesis protein</fullName>
    </recommendedName>
</protein>
<dbReference type="EMBL" id="JBFTWV010000004">
    <property type="protein sequence ID" value="KAL2800150.1"/>
    <property type="molecule type" value="Genomic_DNA"/>
</dbReference>
<comment type="similarity">
    <text evidence="1">Belongs to the lcsJ thioesterase family.</text>
</comment>
<proteinExistence type="inferred from homology"/>
<dbReference type="SUPFAM" id="SSF54637">
    <property type="entry name" value="Thioesterase/thiol ester dehydrase-isomerase"/>
    <property type="match status" value="1"/>
</dbReference>
<accession>A0ABR4GM70</accession>
<organism evidence="2 3">
    <name type="scientific">Aspergillus keveii</name>
    <dbReference type="NCBI Taxonomy" id="714993"/>
    <lineage>
        <taxon>Eukaryota</taxon>
        <taxon>Fungi</taxon>
        <taxon>Dikarya</taxon>
        <taxon>Ascomycota</taxon>
        <taxon>Pezizomycotina</taxon>
        <taxon>Eurotiomycetes</taxon>
        <taxon>Eurotiomycetidae</taxon>
        <taxon>Eurotiales</taxon>
        <taxon>Aspergillaceae</taxon>
        <taxon>Aspergillus</taxon>
        <taxon>Aspergillus subgen. Nidulantes</taxon>
    </lineage>
</organism>
<evidence type="ECO:0000313" key="2">
    <source>
        <dbReference type="EMBL" id="KAL2800150.1"/>
    </source>
</evidence>
<dbReference type="PANTHER" id="PTHR12475">
    <property type="match status" value="1"/>
</dbReference>
<reference evidence="2 3" key="1">
    <citation type="submission" date="2024-07" db="EMBL/GenBank/DDBJ databases">
        <title>Section-level genome sequencing and comparative genomics of Aspergillus sections Usti and Cavernicolus.</title>
        <authorList>
            <consortium name="Lawrence Berkeley National Laboratory"/>
            <person name="Nybo J.L."/>
            <person name="Vesth T.C."/>
            <person name="Theobald S."/>
            <person name="Frisvad J.C."/>
            <person name="Larsen T.O."/>
            <person name="Kjaerboelling I."/>
            <person name="Rothschild-Mancinelli K."/>
            <person name="Lyhne E.K."/>
            <person name="Kogle M.E."/>
            <person name="Barry K."/>
            <person name="Clum A."/>
            <person name="Na H."/>
            <person name="Ledsgaard L."/>
            <person name="Lin J."/>
            <person name="Lipzen A."/>
            <person name="Kuo A."/>
            <person name="Riley R."/>
            <person name="Mondo S."/>
            <person name="Labutti K."/>
            <person name="Haridas S."/>
            <person name="Pangalinan J."/>
            <person name="Salamov A.A."/>
            <person name="Simmons B.A."/>
            <person name="Magnuson J.K."/>
            <person name="Chen J."/>
            <person name="Drula E."/>
            <person name="Henrissat B."/>
            <person name="Wiebenga A."/>
            <person name="Lubbers R.J."/>
            <person name="Gomes A.C."/>
            <person name="Makela M.R."/>
            <person name="Stajich J."/>
            <person name="Grigoriev I.V."/>
            <person name="Mortensen U.H."/>
            <person name="De Vries R.P."/>
            <person name="Baker S.E."/>
            <person name="Andersen M.R."/>
        </authorList>
    </citation>
    <scope>NUCLEOTIDE SEQUENCE [LARGE SCALE GENOMIC DNA]</scope>
    <source>
        <strain evidence="2 3">CBS 209.92</strain>
    </source>
</reference>
<evidence type="ECO:0000313" key="3">
    <source>
        <dbReference type="Proteomes" id="UP001610563"/>
    </source>
</evidence>
<dbReference type="InterPro" id="IPR029069">
    <property type="entry name" value="HotDog_dom_sf"/>
</dbReference>
<sequence length="357" mass="39723">MLAPFLQPIYDMVDPWKAAAILLLFLNLKCLPFVWHYRIFSPIIRAAWRSNKRLHYATQPLNSHADEITKPTPLGGTPTVFLPFITTTHAPLLECDYNLHKSNSTYFTDLDASRSHLLSALCYRGLRTVDRELTAEGKPGILAAIIGSVTTSFRREIPMFRQYEVWSRILTWDQKWIYIVTHFVQKGTVEPKRFLAGRAAAAPAAATVKGEDSGQSEKQSPSAVVYATSVSKYVFKKGRLTVPPERVLRASGLFCHGGMEGCAVTTDITEDAAQNKSSNGVAETKLNPGDAYSNVQDVGQAEDYLNIIEKQRLRGLQFADAWAKLDILHNGLLTETETNDGVVAIDRCNDMAGIVYR</sequence>
<comment type="caution">
    <text evidence="2">The sequence shown here is derived from an EMBL/GenBank/DDBJ whole genome shotgun (WGS) entry which is preliminary data.</text>
</comment>
<keyword evidence="3" id="KW-1185">Reference proteome</keyword>